<evidence type="ECO:0008006" key="3">
    <source>
        <dbReference type="Google" id="ProtNLM"/>
    </source>
</evidence>
<gene>
    <name evidence="1" type="ORF">GV794_29135</name>
</gene>
<keyword evidence="2" id="KW-1185">Reference proteome</keyword>
<evidence type="ECO:0000313" key="1">
    <source>
        <dbReference type="EMBL" id="NEW59648.1"/>
    </source>
</evidence>
<sequence>RDGAHMLDLCIDYVGRDGTADMHELAGRLATASTLPIMLDTAGSCTGARRSAIGGRFGSISRTASVT</sequence>
<organism evidence="1 2">
    <name type="scientific">Nocardia cyriacigeorgica</name>
    <dbReference type="NCBI Taxonomy" id="135487"/>
    <lineage>
        <taxon>Bacteria</taxon>
        <taxon>Bacillati</taxon>
        <taxon>Actinomycetota</taxon>
        <taxon>Actinomycetes</taxon>
        <taxon>Mycobacteriales</taxon>
        <taxon>Nocardiaceae</taxon>
        <taxon>Nocardia</taxon>
    </lineage>
</organism>
<dbReference type="InterPro" id="IPR011005">
    <property type="entry name" value="Dihydropteroate_synth-like_sf"/>
</dbReference>
<dbReference type="Proteomes" id="UP000470876">
    <property type="component" value="Unassembled WGS sequence"/>
</dbReference>
<protein>
    <recommendedName>
        <fullName evidence="3">Dihydropteroate synthase</fullName>
    </recommendedName>
</protein>
<reference evidence="1 2" key="1">
    <citation type="submission" date="2020-01" db="EMBL/GenBank/DDBJ databases">
        <title>Genetics and antimicrobial susceptibilities of Nocardia species isolated from the soil; a comparison with species isolated from humans.</title>
        <authorList>
            <person name="Carrasco G."/>
            <person name="Monzon S."/>
            <person name="Sansegundo M."/>
            <person name="Garcia E."/>
            <person name="Garrido N."/>
            <person name="Medina M.J."/>
            <person name="Villalon P."/>
            <person name="Ramirez-Arocha A.C."/>
            <person name="Jimenez P."/>
            <person name="Cuesta I."/>
            <person name="Valdezate S."/>
        </authorList>
    </citation>
    <scope>NUCLEOTIDE SEQUENCE [LARGE SCALE GENOMIC DNA]</scope>
    <source>
        <strain evidence="1 2">CNM20110649</strain>
    </source>
</reference>
<accession>A0ABX0CT35</accession>
<feature type="non-terminal residue" evidence="1">
    <location>
        <position position="1"/>
    </location>
</feature>
<evidence type="ECO:0000313" key="2">
    <source>
        <dbReference type="Proteomes" id="UP000470876"/>
    </source>
</evidence>
<proteinExistence type="predicted"/>
<dbReference type="SUPFAM" id="SSF51717">
    <property type="entry name" value="Dihydropteroate synthetase-like"/>
    <property type="match status" value="1"/>
</dbReference>
<dbReference type="EMBL" id="JAAGUX010000225">
    <property type="protein sequence ID" value="NEW59648.1"/>
    <property type="molecule type" value="Genomic_DNA"/>
</dbReference>
<comment type="caution">
    <text evidence="1">The sequence shown here is derived from an EMBL/GenBank/DDBJ whole genome shotgun (WGS) entry which is preliminary data.</text>
</comment>
<name>A0ABX0CT35_9NOCA</name>